<reference evidence="3 4" key="1">
    <citation type="submission" date="2020-08" db="EMBL/GenBank/DDBJ databases">
        <title>Genomic Encyclopedia of Type Strains, Phase IV (KMG-IV): sequencing the most valuable type-strain genomes for metagenomic binning, comparative biology and taxonomic classification.</title>
        <authorList>
            <person name="Goeker M."/>
        </authorList>
    </citation>
    <scope>NUCLEOTIDE SEQUENCE [LARGE SCALE GENOMIC DNA]</scope>
    <source>
        <strain evidence="3 4">DSM 23960</strain>
    </source>
</reference>
<keyword evidence="2" id="KW-1133">Transmembrane helix</keyword>
<feature type="compositionally biased region" description="Pro residues" evidence="1">
    <location>
        <begin position="18"/>
        <end position="30"/>
    </location>
</feature>
<evidence type="ECO:0000256" key="2">
    <source>
        <dbReference type="SAM" id="Phobius"/>
    </source>
</evidence>
<dbReference type="EMBL" id="JACIDM010000002">
    <property type="protein sequence ID" value="MBB4083708.1"/>
    <property type="molecule type" value="Genomic_DNA"/>
</dbReference>
<evidence type="ECO:0000313" key="4">
    <source>
        <dbReference type="Proteomes" id="UP000529946"/>
    </source>
</evidence>
<sequence>MKDLARDIARQEAAIAPAAPPTRPPKPAPPQIGARERIARKILAIVIAIWSCFIGAWIAVKAGLAHGVLAGVGAVAFTAAVGVGLYFIYLFQWGVAKEVAGWFRRDRPRGDAG</sequence>
<evidence type="ECO:0000256" key="1">
    <source>
        <dbReference type="SAM" id="MobiDB-lite"/>
    </source>
</evidence>
<feature type="region of interest" description="Disordered" evidence="1">
    <location>
        <begin position="1"/>
        <end position="31"/>
    </location>
</feature>
<name>A0A7W6JEK3_9CAUL</name>
<accession>A0A7W6JEK3</accession>
<protein>
    <submittedName>
        <fullName evidence="3">Uncharacterized protein</fullName>
    </submittedName>
</protein>
<organism evidence="3 4">
    <name type="scientific">Brevundimonas lenta</name>
    <dbReference type="NCBI Taxonomy" id="424796"/>
    <lineage>
        <taxon>Bacteria</taxon>
        <taxon>Pseudomonadati</taxon>
        <taxon>Pseudomonadota</taxon>
        <taxon>Alphaproteobacteria</taxon>
        <taxon>Caulobacterales</taxon>
        <taxon>Caulobacteraceae</taxon>
        <taxon>Brevundimonas</taxon>
    </lineage>
</organism>
<gene>
    <name evidence="3" type="ORF">GGR12_002574</name>
</gene>
<evidence type="ECO:0000313" key="3">
    <source>
        <dbReference type="EMBL" id="MBB4083708.1"/>
    </source>
</evidence>
<feature type="transmembrane region" description="Helical" evidence="2">
    <location>
        <begin position="42"/>
        <end position="60"/>
    </location>
</feature>
<keyword evidence="4" id="KW-1185">Reference proteome</keyword>
<keyword evidence="2" id="KW-0812">Transmembrane</keyword>
<comment type="caution">
    <text evidence="3">The sequence shown here is derived from an EMBL/GenBank/DDBJ whole genome shotgun (WGS) entry which is preliminary data.</text>
</comment>
<proteinExistence type="predicted"/>
<dbReference type="RefSeq" id="WP_183204778.1">
    <property type="nucleotide sequence ID" value="NZ_BAAAER010000007.1"/>
</dbReference>
<feature type="transmembrane region" description="Helical" evidence="2">
    <location>
        <begin position="66"/>
        <end position="89"/>
    </location>
</feature>
<feature type="compositionally biased region" description="Basic and acidic residues" evidence="1">
    <location>
        <begin position="1"/>
        <end position="10"/>
    </location>
</feature>
<dbReference type="Proteomes" id="UP000529946">
    <property type="component" value="Unassembled WGS sequence"/>
</dbReference>
<keyword evidence="2" id="KW-0472">Membrane</keyword>
<dbReference type="AlphaFoldDB" id="A0A7W6JEK3"/>